<sequence length="111" mass="12976">MQYKREIIRVLTEAGEDGLSVQKIAYHVFNSCNSLFRTVSYNEIYRLVATYLVNNSKNRESVIARTDRRGVYRLNLESRETRQLMLQFVDESTANENGDNVFEDDLSLLLF</sequence>
<dbReference type="AlphaFoldDB" id="U2MEY9"/>
<evidence type="ECO:0000313" key="1">
    <source>
        <dbReference type="EMBL" id="ERK00230.1"/>
    </source>
</evidence>
<organism evidence="1 2">
    <name type="scientific">Hoylesella pleuritidis F0068</name>
    <dbReference type="NCBI Taxonomy" id="1081904"/>
    <lineage>
        <taxon>Bacteria</taxon>
        <taxon>Pseudomonadati</taxon>
        <taxon>Bacteroidota</taxon>
        <taxon>Bacteroidia</taxon>
        <taxon>Bacteroidales</taxon>
        <taxon>Prevotellaceae</taxon>
        <taxon>Hoylesella</taxon>
    </lineage>
</organism>
<dbReference type="EMBL" id="AWET01000038">
    <property type="protein sequence ID" value="ERK00230.1"/>
    <property type="molecule type" value="Genomic_DNA"/>
</dbReference>
<evidence type="ECO:0000313" key="2">
    <source>
        <dbReference type="Proteomes" id="UP000016600"/>
    </source>
</evidence>
<accession>U2MEY9</accession>
<comment type="caution">
    <text evidence="1">The sequence shown here is derived from an EMBL/GenBank/DDBJ whole genome shotgun (WGS) entry which is preliminary data.</text>
</comment>
<proteinExistence type="predicted"/>
<dbReference type="PATRIC" id="fig|1081904.3.peg.1737"/>
<dbReference type="RefSeq" id="WP_021584309.1">
    <property type="nucleotide sequence ID" value="NZ_AWET01000038.1"/>
</dbReference>
<reference evidence="1 2" key="1">
    <citation type="submission" date="2013-08" db="EMBL/GenBank/DDBJ databases">
        <authorList>
            <person name="Durkin A.S."/>
            <person name="Haft D.R."/>
            <person name="McCorrison J."/>
            <person name="Torralba M."/>
            <person name="Gillis M."/>
            <person name="Haft D.H."/>
            <person name="Methe B."/>
            <person name="Sutton G."/>
            <person name="Nelson K.E."/>
        </authorList>
    </citation>
    <scope>NUCLEOTIDE SEQUENCE [LARGE SCALE GENOMIC DNA]</scope>
    <source>
        <strain evidence="1 2">F0068</strain>
    </source>
</reference>
<protein>
    <submittedName>
        <fullName evidence="1">Uncharacterized protein</fullName>
    </submittedName>
</protein>
<name>U2MEY9_9BACT</name>
<dbReference type="Proteomes" id="UP000016600">
    <property type="component" value="Unassembled WGS sequence"/>
</dbReference>
<gene>
    <name evidence="1" type="ORF">HMPREF1218_1345</name>
</gene>
<keyword evidence="2" id="KW-1185">Reference proteome</keyword>